<feature type="transmembrane region" description="Helical" evidence="5">
    <location>
        <begin position="97"/>
        <end position="114"/>
    </location>
</feature>
<gene>
    <name evidence="7" type="ORF">OCBIM_22025124mg</name>
</gene>
<dbReference type="InterPro" id="IPR053009">
    <property type="entry name" value="Xanthocillin_Biosynth-Assoc"/>
</dbReference>
<organism evidence="7">
    <name type="scientific">Octopus bimaculoides</name>
    <name type="common">California two-spotted octopus</name>
    <dbReference type="NCBI Taxonomy" id="37653"/>
    <lineage>
        <taxon>Eukaryota</taxon>
        <taxon>Metazoa</taxon>
        <taxon>Spiralia</taxon>
        <taxon>Lophotrochozoa</taxon>
        <taxon>Mollusca</taxon>
        <taxon>Cephalopoda</taxon>
        <taxon>Coleoidea</taxon>
        <taxon>Octopodiformes</taxon>
        <taxon>Octopoda</taxon>
        <taxon>Incirrata</taxon>
        <taxon>Octopodidae</taxon>
        <taxon>Octopus</taxon>
    </lineage>
</organism>
<feature type="transmembrane region" description="Helical" evidence="5">
    <location>
        <begin position="168"/>
        <end position="189"/>
    </location>
</feature>
<keyword evidence="2 5" id="KW-0812">Transmembrane</keyword>
<evidence type="ECO:0000256" key="4">
    <source>
        <dbReference type="ARBA" id="ARBA00023136"/>
    </source>
</evidence>
<dbReference type="InterPro" id="IPR025423">
    <property type="entry name" value="TMEM205-like"/>
</dbReference>
<protein>
    <recommendedName>
        <fullName evidence="6">TMEM205-like domain-containing protein</fullName>
    </recommendedName>
</protein>
<feature type="transmembrane region" description="Helical" evidence="5">
    <location>
        <begin position="134"/>
        <end position="156"/>
    </location>
</feature>
<feature type="domain" description="TMEM205-like" evidence="6">
    <location>
        <begin position="133"/>
        <end position="233"/>
    </location>
</feature>
<name>A0A0L8H049_OCTBM</name>
<comment type="subcellular location">
    <subcellularLocation>
        <location evidence="1">Membrane</location>
    </subcellularLocation>
</comment>
<keyword evidence="3 5" id="KW-1133">Transmembrane helix</keyword>
<dbReference type="PANTHER" id="PTHR23241:SF102">
    <property type="entry name" value="LD23009P"/>
    <property type="match status" value="1"/>
</dbReference>
<accession>A0A0L8H049</accession>
<dbReference type="PANTHER" id="PTHR23241">
    <property type="entry name" value="LATE EMBRYOGENESIS ABUNDANT PLANTS LEA-RELATED"/>
    <property type="match status" value="1"/>
</dbReference>
<reference evidence="7" key="1">
    <citation type="submission" date="2015-07" db="EMBL/GenBank/DDBJ databases">
        <title>MeaNS - Measles Nucleotide Surveillance Program.</title>
        <authorList>
            <person name="Tran T."/>
            <person name="Druce J."/>
        </authorList>
    </citation>
    <scope>NUCLEOTIDE SEQUENCE</scope>
    <source>
        <strain evidence="7">UCB-OBI-ISO-001</strain>
        <tissue evidence="7">Gonad</tissue>
    </source>
</reference>
<dbReference type="Pfam" id="PF13664">
    <property type="entry name" value="DUF4149"/>
    <property type="match status" value="1"/>
</dbReference>
<dbReference type="OrthoDB" id="1641132at2759"/>
<evidence type="ECO:0000256" key="1">
    <source>
        <dbReference type="ARBA" id="ARBA00004370"/>
    </source>
</evidence>
<keyword evidence="4 5" id="KW-0472">Membrane</keyword>
<dbReference type="AlphaFoldDB" id="A0A0L8H049"/>
<evidence type="ECO:0000256" key="2">
    <source>
        <dbReference type="ARBA" id="ARBA00022692"/>
    </source>
</evidence>
<feature type="transmembrane region" description="Helical" evidence="5">
    <location>
        <begin position="201"/>
        <end position="222"/>
    </location>
</feature>
<evidence type="ECO:0000256" key="5">
    <source>
        <dbReference type="SAM" id="Phobius"/>
    </source>
</evidence>
<sequence>MEFQIIPASADVWYAGSCRMTKHDHRSVGPIKLCYQYVYQCNPLTSINRLYIFALYNKGYIPALLYFESLSLNLFILSSSSSDCHIPSGKMFHITHIHLVSVTGISVGILWKIFSSWHGPSARPILNALHLGSFSLNFGTQHWVSFIAGPVMIMVLPRHKFGEVQSKLFPCFFALGTVTSSITLMTYVLKNPYVSWDTQNKIQVAMLSSNLVFSLLNFLVFGPQSSEAMFKRHNLEQKVGVGHEVGFSVDRSELMKNPIYAAINKTFSRYHMASTFSNFLIMLGNFSHLYSLSFRGL</sequence>
<evidence type="ECO:0000256" key="3">
    <source>
        <dbReference type="ARBA" id="ARBA00022989"/>
    </source>
</evidence>
<evidence type="ECO:0000259" key="6">
    <source>
        <dbReference type="Pfam" id="PF13664"/>
    </source>
</evidence>
<dbReference type="GO" id="GO:0016020">
    <property type="term" value="C:membrane"/>
    <property type="evidence" value="ECO:0007669"/>
    <property type="project" value="UniProtKB-SubCell"/>
</dbReference>
<evidence type="ECO:0000313" key="7">
    <source>
        <dbReference type="EMBL" id="KOF82577.1"/>
    </source>
</evidence>
<dbReference type="EMBL" id="KQ419697">
    <property type="protein sequence ID" value="KOF82577.1"/>
    <property type="molecule type" value="Genomic_DNA"/>
</dbReference>
<proteinExistence type="predicted"/>